<keyword evidence="4" id="KW-1185">Reference proteome</keyword>
<dbReference type="OrthoDB" id="5328813at2759"/>
<feature type="coiled-coil region" evidence="1">
    <location>
        <begin position="103"/>
        <end position="140"/>
    </location>
</feature>
<feature type="region of interest" description="Disordered" evidence="2">
    <location>
        <begin position="1"/>
        <end position="98"/>
    </location>
</feature>
<evidence type="ECO:0000256" key="2">
    <source>
        <dbReference type="SAM" id="MobiDB-lite"/>
    </source>
</evidence>
<dbReference type="AlphaFoldDB" id="A0A6A6EIS9"/>
<feature type="compositionally biased region" description="Low complexity" evidence="2">
    <location>
        <begin position="24"/>
        <end position="42"/>
    </location>
</feature>
<proteinExistence type="predicted"/>
<accession>A0A6A6EIS9</accession>
<organism evidence="3 4">
    <name type="scientific">Zopfia rhizophila CBS 207.26</name>
    <dbReference type="NCBI Taxonomy" id="1314779"/>
    <lineage>
        <taxon>Eukaryota</taxon>
        <taxon>Fungi</taxon>
        <taxon>Dikarya</taxon>
        <taxon>Ascomycota</taxon>
        <taxon>Pezizomycotina</taxon>
        <taxon>Dothideomycetes</taxon>
        <taxon>Dothideomycetes incertae sedis</taxon>
        <taxon>Zopfiaceae</taxon>
        <taxon>Zopfia</taxon>
    </lineage>
</organism>
<keyword evidence="1" id="KW-0175">Coiled coil</keyword>
<evidence type="ECO:0000313" key="4">
    <source>
        <dbReference type="Proteomes" id="UP000800200"/>
    </source>
</evidence>
<feature type="compositionally biased region" description="Polar residues" evidence="2">
    <location>
        <begin position="88"/>
        <end position="98"/>
    </location>
</feature>
<feature type="coiled-coil region" evidence="1">
    <location>
        <begin position="164"/>
        <end position="212"/>
    </location>
</feature>
<gene>
    <name evidence="3" type="ORF">K469DRAFT_657429</name>
</gene>
<evidence type="ECO:0000313" key="3">
    <source>
        <dbReference type="EMBL" id="KAF2190812.1"/>
    </source>
</evidence>
<name>A0A6A6EIS9_9PEZI</name>
<dbReference type="Proteomes" id="UP000800200">
    <property type="component" value="Unassembled WGS sequence"/>
</dbReference>
<sequence length="519" mass="59717">MTGERKVSDLSSRLKRPGKITSRSSKSTPPISAPPKAAIASGKAKKEDLHRRKNPFNEMLLQKSGKNTSSSSPSTPDENDPHVRKSSMESIKSTQDVNSADRIAELERALVAAQEGQQVLKEELDKVRQHELVYREAMEDYKRQLTGTYNSRPGSPLTSPHMEYEQETEQRRSFNKQREDLIEQNYELRGKLAELEEQLVEQDALYRAKIDRELSKGQEEWNELTGRLHHSEKESQERLQQLLDLKHSISALTRMESQVTDSELAEKMDQLYHRIREWIISNFRRTKLGFNDLPKDTIKVLESINPNYTKIDATDRLAFYQSIISSTLMHLFKEPIYIGLPESGPLAPIRQLAAYIHDAGSDYREWRRTTIRALEKSPAKQQLDQEKDKLLHRLSSQIQHQLFSITSINLTHQAQSALIGILNTAAELQHTMLLQKAQYKIHFFRDQGHGEVYYNGSKMDSINDEEVDEDEIVERRFIFCVFPLLEKFGDEVGENLEVRNVLLKARVCCGVGSTPQYLI</sequence>
<evidence type="ECO:0000256" key="1">
    <source>
        <dbReference type="SAM" id="Coils"/>
    </source>
</evidence>
<dbReference type="EMBL" id="ML994618">
    <property type="protein sequence ID" value="KAF2190812.1"/>
    <property type="molecule type" value="Genomic_DNA"/>
</dbReference>
<reference evidence="3" key="1">
    <citation type="journal article" date="2020" name="Stud. Mycol.">
        <title>101 Dothideomycetes genomes: a test case for predicting lifestyles and emergence of pathogens.</title>
        <authorList>
            <person name="Haridas S."/>
            <person name="Albert R."/>
            <person name="Binder M."/>
            <person name="Bloem J."/>
            <person name="Labutti K."/>
            <person name="Salamov A."/>
            <person name="Andreopoulos B."/>
            <person name="Baker S."/>
            <person name="Barry K."/>
            <person name="Bills G."/>
            <person name="Bluhm B."/>
            <person name="Cannon C."/>
            <person name="Castanera R."/>
            <person name="Culley D."/>
            <person name="Daum C."/>
            <person name="Ezra D."/>
            <person name="Gonzalez J."/>
            <person name="Henrissat B."/>
            <person name="Kuo A."/>
            <person name="Liang C."/>
            <person name="Lipzen A."/>
            <person name="Lutzoni F."/>
            <person name="Magnuson J."/>
            <person name="Mondo S."/>
            <person name="Nolan M."/>
            <person name="Ohm R."/>
            <person name="Pangilinan J."/>
            <person name="Park H.-J."/>
            <person name="Ramirez L."/>
            <person name="Alfaro M."/>
            <person name="Sun H."/>
            <person name="Tritt A."/>
            <person name="Yoshinaga Y."/>
            <person name="Zwiers L.-H."/>
            <person name="Turgeon B."/>
            <person name="Goodwin S."/>
            <person name="Spatafora J."/>
            <person name="Crous P."/>
            <person name="Grigoriev I."/>
        </authorList>
    </citation>
    <scope>NUCLEOTIDE SEQUENCE</scope>
    <source>
        <strain evidence="3">CBS 207.26</strain>
    </source>
</reference>
<protein>
    <submittedName>
        <fullName evidence="3">Uncharacterized protein</fullName>
    </submittedName>
</protein>